<protein>
    <submittedName>
        <fullName evidence="2">Uncharacterized protein</fullName>
    </submittedName>
</protein>
<proteinExistence type="predicted"/>
<evidence type="ECO:0000313" key="3">
    <source>
        <dbReference type="Proteomes" id="UP000235388"/>
    </source>
</evidence>
<feature type="region of interest" description="Disordered" evidence="1">
    <location>
        <begin position="291"/>
        <end position="346"/>
    </location>
</feature>
<feature type="region of interest" description="Disordered" evidence="1">
    <location>
        <begin position="467"/>
        <end position="504"/>
    </location>
</feature>
<feature type="region of interest" description="Disordered" evidence="1">
    <location>
        <begin position="214"/>
        <end position="233"/>
    </location>
</feature>
<feature type="compositionally biased region" description="Polar residues" evidence="1">
    <location>
        <begin position="483"/>
        <end position="504"/>
    </location>
</feature>
<dbReference type="STRING" id="200324.A0A2N5VVL7"/>
<dbReference type="AlphaFoldDB" id="A0A2N5VVL7"/>
<keyword evidence="3" id="KW-1185">Reference proteome</keyword>
<dbReference type="Proteomes" id="UP000235388">
    <property type="component" value="Unassembled WGS sequence"/>
</dbReference>
<reference evidence="2 3" key="1">
    <citation type="submission" date="2017-11" db="EMBL/GenBank/DDBJ databases">
        <title>De novo assembly and phasing of dikaryotic genomes from two isolates of Puccinia coronata f. sp. avenae, the causal agent of oat crown rust.</title>
        <authorList>
            <person name="Miller M.E."/>
            <person name="Zhang Y."/>
            <person name="Omidvar V."/>
            <person name="Sperschneider J."/>
            <person name="Schwessinger B."/>
            <person name="Raley C."/>
            <person name="Palmer J.M."/>
            <person name="Garnica D."/>
            <person name="Upadhyaya N."/>
            <person name="Rathjen J."/>
            <person name="Taylor J.M."/>
            <person name="Park R.F."/>
            <person name="Dodds P.N."/>
            <person name="Hirsch C.D."/>
            <person name="Kianian S.F."/>
            <person name="Figueroa M."/>
        </authorList>
    </citation>
    <scope>NUCLEOTIDE SEQUENCE [LARGE SCALE GENOMIC DNA]</scope>
    <source>
        <strain evidence="2">12NC29</strain>
    </source>
</reference>
<feature type="region of interest" description="Disordered" evidence="1">
    <location>
        <begin position="15"/>
        <end position="49"/>
    </location>
</feature>
<feature type="compositionally biased region" description="Polar residues" evidence="1">
    <location>
        <begin position="215"/>
        <end position="224"/>
    </location>
</feature>
<comment type="caution">
    <text evidence="2">The sequence shown here is derived from an EMBL/GenBank/DDBJ whole genome shotgun (WGS) entry which is preliminary data.</text>
</comment>
<name>A0A2N5VVL7_9BASI</name>
<evidence type="ECO:0000313" key="2">
    <source>
        <dbReference type="EMBL" id="PLW54034.1"/>
    </source>
</evidence>
<dbReference type="EMBL" id="PGCJ01000052">
    <property type="protein sequence ID" value="PLW54034.1"/>
    <property type="molecule type" value="Genomic_DNA"/>
</dbReference>
<sequence length="620" mass="67831">MMAVQSTTAGINRSNTAARAVLEQPCSTGGRTDTVRPKREPTGLSDPPAGALVGQCLSDHRLNTAVRAPLELPCLTVREVLKQPCLTGGRTGTVRPKHLPPGWTGLSDQFLGPVAQDQPGPVGQICPTSWLLLWSDSARPTTGRTRLFEHRSNCRVRPVNAGNHHVARDLIFTTHLLAKSSRKCMLMWKTEQSKPTLSNALRRSLHNTHLHIPQVPTSRTSTHNRAFPSPTGYYHQRKPRIPSFCTSPCSFVLGLTGTKFNRFDLFVNAGTRMTSSGAINIAALEHAAARITSQTQSANPPNNHMPPPAAPATRVAGPLSSEAQPPPRKRTKRKLTKVEDDEPRCPIPTEELMKLDILELRKVAQEYSKGAMSDEDEQYFIALHQQQEKEQAIKAIERGLSLSMVFALLGRRIAIKEANRWNRFLQTDQARLIFQQSGLGVKDKSVMKQLSAAYALLSKDEKNALLKVPGPNDPSLKDIDNEATPNGNQSHVGGTHTDNVSGPRNTMSVNASMVRGTLSAQIRYNQAQKAVNTWLDEAVHIAKTCSCEIVFFAVSNHLAAHSFQFVRCTPGALASEQAMSALDGNNRYPARLQAFITGQEVGQVAAAQKTGVKPNLVQDL</sequence>
<gene>
    <name evidence="2" type="ORF">PCANC_09470</name>
</gene>
<evidence type="ECO:0000256" key="1">
    <source>
        <dbReference type="SAM" id="MobiDB-lite"/>
    </source>
</evidence>
<accession>A0A2N5VVL7</accession>
<organism evidence="2 3">
    <name type="scientific">Puccinia coronata f. sp. avenae</name>
    <dbReference type="NCBI Taxonomy" id="200324"/>
    <lineage>
        <taxon>Eukaryota</taxon>
        <taxon>Fungi</taxon>
        <taxon>Dikarya</taxon>
        <taxon>Basidiomycota</taxon>
        <taxon>Pucciniomycotina</taxon>
        <taxon>Pucciniomycetes</taxon>
        <taxon>Pucciniales</taxon>
        <taxon>Pucciniaceae</taxon>
        <taxon>Puccinia</taxon>
    </lineage>
</organism>